<evidence type="ECO:0000313" key="3">
    <source>
        <dbReference type="EMBL" id="KAJ3175601.1"/>
    </source>
</evidence>
<organism evidence="3 4">
    <name type="scientific">Geranomyces variabilis</name>
    <dbReference type="NCBI Taxonomy" id="109894"/>
    <lineage>
        <taxon>Eukaryota</taxon>
        <taxon>Fungi</taxon>
        <taxon>Fungi incertae sedis</taxon>
        <taxon>Chytridiomycota</taxon>
        <taxon>Chytridiomycota incertae sedis</taxon>
        <taxon>Chytridiomycetes</taxon>
        <taxon>Spizellomycetales</taxon>
        <taxon>Powellomycetaceae</taxon>
        <taxon>Geranomyces</taxon>
    </lineage>
</organism>
<dbReference type="Proteomes" id="UP001212152">
    <property type="component" value="Unassembled WGS sequence"/>
</dbReference>
<evidence type="ECO:0008006" key="5">
    <source>
        <dbReference type="Google" id="ProtNLM"/>
    </source>
</evidence>
<protein>
    <recommendedName>
        <fullName evidence="5">Periplasmic binding protein</fullName>
    </recommendedName>
</protein>
<keyword evidence="2" id="KW-0812">Transmembrane</keyword>
<reference evidence="3" key="1">
    <citation type="submission" date="2020-05" db="EMBL/GenBank/DDBJ databases">
        <title>Phylogenomic resolution of chytrid fungi.</title>
        <authorList>
            <person name="Stajich J.E."/>
            <person name="Amses K."/>
            <person name="Simmons R."/>
            <person name="Seto K."/>
            <person name="Myers J."/>
            <person name="Bonds A."/>
            <person name="Quandt C.A."/>
            <person name="Barry K."/>
            <person name="Liu P."/>
            <person name="Grigoriev I."/>
            <person name="Longcore J.E."/>
            <person name="James T.Y."/>
        </authorList>
    </citation>
    <scope>NUCLEOTIDE SEQUENCE</scope>
    <source>
        <strain evidence="3">JEL0379</strain>
    </source>
</reference>
<feature type="transmembrane region" description="Helical" evidence="2">
    <location>
        <begin position="543"/>
        <end position="564"/>
    </location>
</feature>
<proteinExistence type="predicted"/>
<dbReference type="PANTHER" id="PTHR38360:SF1">
    <property type="entry name" value="F12P19.7"/>
    <property type="match status" value="1"/>
</dbReference>
<dbReference type="EMBL" id="JADGJQ010000050">
    <property type="protein sequence ID" value="KAJ3175601.1"/>
    <property type="molecule type" value="Genomic_DNA"/>
</dbReference>
<evidence type="ECO:0000313" key="4">
    <source>
        <dbReference type="Proteomes" id="UP001212152"/>
    </source>
</evidence>
<evidence type="ECO:0000256" key="2">
    <source>
        <dbReference type="SAM" id="Phobius"/>
    </source>
</evidence>
<feature type="region of interest" description="Disordered" evidence="1">
    <location>
        <begin position="579"/>
        <end position="601"/>
    </location>
</feature>
<evidence type="ECO:0000256" key="1">
    <source>
        <dbReference type="SAM" id="MobiDB-lite"/>
    </source>
</evidence>
<keyword evidence="2" id="KW-0472">Membrane</keyword>
<dbReference type="AlphaFoldDB" id="A0AAD5TG54"/>
<feature type="compositionally biased region" description="Basic and acidic residues" evidence="1">
    <location>
        <begin position="579"/>
        <end position="588"/>
    </location>
</feature>
<sequence>MSSNFATAWPLFNMPRAASLLLSNLRVRVRMAAECFWPVAILLESTGGKHSSVPPLTGLRHVRRSGREKQTRLARAFKFSLGLFLVTGTSGLRIRPAIMWTLLTTVAAVALAAAAFPPSVPAQTCTGGPITSVATFDPAKDYFADASTRADTLTYAKNFNVQYFKSYKVVTIRSSGTSKQYTLQLCNATPVTGAIAVPVSSLAIDSSDMYAAAFIERIGQLGTLGHVGPDTSLVSSPCLLKRIAANQTIPYGNGTEINGSASLVFASAALAGAPNTPFISIAAAIRAETTPLARAEWVKFFSLFSNTESTANDLFQNTIARVYDCHANYGKSQKSANRVAWLASSSLQSGPSNSFSSPDESYTSAMISDAGFTPLTLPAGSTRDAATAVLKQTDLFIEDTPVGSSTNSTWDSLLTLYVSDTAAVHDFPFAQAGISGLAFKPDRLRTIDGADYFVYNHWAQPDVLINELLFSATWSTNLGKHGNLFRALPADDNEVVIGPSACVTTDPSASLIALTGLSCPASGDNTATPVGHDGGGGGGKTGAAIGATIAVLLFVAAGVLAWVFRHEILDKVRVMRESHGEGGGDGRWTRAKARSGAIELT</sequence>
<accession>A0AAD5TG54</accession>
<keyword evidence="4" id="KW-1185">Reference proteome</keyword>
<gene>
    <name evidence="3" type="ORF">HDU87_006098</name>
</gene>
<keyword evidence="2" id="KW-1133">Transmembrane helix</keyword>
<name>A0AAD5TG54_9FUNG</name>
<dbReference type="PANTHER" id="PTHR38360">
    <property type="entry name" value="OS03G0120000 PROTEIN"/>
    <property type="match status" value="1"/>
</dbReference>
<comment type="caution">
    <text evidence="3">The sequence shown here is derived from an EMBL/GenBank/DDBJ whole genome shotgun (WGS) entry which is preliminary data.</text>
</comment>